<comment type="caution">
    <text evidence="2">The sequence shown here is derived from an EMBL/GenBank/DDBJ whole genome shotgun (WGS) entry which is preliminary data.</text>
</comment>
<accession>A0A7W2EJC2</accession>
<keyword evidence="1" id="KW-1133">Transmembrane helix</keyword>
<dbReference type="RefSeq" id="WP_182219229.1">
    <property type="nucleotide sequence ID" value="NZ_JACEZS010000014.1"/>
</dbReference>
<gene>
    <name evidence="2" type="ORF">H3H36_16740</name>
</gene>
<keyword evidence="1" id="KW-0472">Membrane</keyword>
<evidence type="ECO:0000313" key="3">
    <source>
        <dbReference type="Proteomes" id="UP000566711"/>
    </source>
</evidence>
<reference evidence="2 3" key="1">
    <citation type="submission" date="2020-07" db="EMBL/GenBank/DDBJ databases">
        <title>Novel species isolated from subtropical streams in China.</title>
        <authorList>
            <person name="Lu H."/>
        </authorList>
    </citation>
    <scope>NUCLEOTIDE SEQUENCE [LARGE SCALE GENOMIC DNA]</scope>
    <source>
        <strain evidence="2 3">FT3S</strain>
    </source>
</reference>
<dbReference type="AlphaFoldDB" id="A0A7W2EJC2"/>
<organism evidence="2 3">
    <name type="scientific">Rugamonas fusca</name>
    <dbReference type="NCBI Taxonomy" id="2758568"/>
    <lineage>
        <taxon>Bacteria</taxon>
        <taxon>Pseudomonadati</taxon>
        <taxon>Pseudomonadota</taxon>
        <taxon>Betaproteobacteria</taxon>
        <taxon>Burkholderiales</taxon>
        <taxon>Oxalobacteraceae</taxon>
        <taxon>Telluria group</taxon>
        <taxon>Rugamonas</taxon>
    </lineage>
</organism>
<dbReference type="Gene3D" id="3.30.70.100">
    <property type="match status" value="1"/>
</dbReference>
<evidence type="ECO:0000256" key="1">
    <source>
        <dbReference type="SAM" id="Phobius"/>
    </source>
</evidence>
<proteinExistence type="predicted"/>
<evidence type="ECO:0000313" key="2">
    <source>
        <dbReference type="EMBL" id="MBA5607006.1"/>
    </source>
</evidence>
<keyword evidence="3" id="KW-1185">Reference proteome</keyword>
<name>A0A7W2EJC2_9BURK</name>
<protein>
    <submittedName>
        <fullName evidence="2">Uncharacterized protein</fullName>
    </submittedName>
</protein>
<dbReference type="Proteomes" id="UP000566711">
    <property type="component" value="Unassembled WGS sequence"/>
</dbReference>
<dbReference type="EMBL" id="JACEZS010000014">
    <property type="protein sequence ID" value="MBA5607006.1"/>
    <property type="molecule type" value="Genomic_DNA"/>
</dbReference>
<sequence length="230" mass="25872">MRNSTFMARLGAAFGVIFIAIYLWQTPGLITGKLTKPEIDHYLAAADKNLEMPDPALKQRVMQRLRAWSEADDGKPFYMLNLMRHFPQLVEPKGAPSLNMTPQQANDYYEGEAFKLLAPNAGSLPYGSDIRFKDALIPIGDQASFDHWSRILLVRYPNRRAFLQLVADPNYAPLEPYKLRALEVLLVPTDGDVVLPDVRLAAGAVLLLSFLGLGWYRSARQPSVRTDVRN</sequence>
<feature type="transmembrane region" description="Helical" evidence="1">
    <location>
        <begin position="7"/>
        <end position="24"/>
    </location>
</feature>
<keyword evidence="1" id="KW-0812">Transmembrane</keyword>